<gene>
    <name evidence="9" type="ORF">GCM10009811_00050</name>
</gene>
<dbReference type="EMBL" id="BAAAPO010000001">
    <property type="protein sequence ID" value="GAA1778562.1"/>
    <property type="molecule type" value="Genomic_DNA"/>
</dbReference>
<organism evidence="9 10">
    <name type="scientific">Nostocoides veronense</name>
    <dbReference type="NCBI Taxonomy" id="330836"/>
    <lineage>
        <taxon>Bacteria</taxon>
        <taxon>Bacillati</taxon>
        <taxon>Actinomycetota</taxon>
        <taxon>Actinomycetes</taxon>
        <taxon>Micrococcales</taxon>
        <taxon>Intrasporangiaceae</taxon>
        <taxon>Nostocoides</taxon>
    </lineage>
</organism>
<keyword evidence="4 6" id="KW-0573">Peptidoglycan synthesis</keyword>
<accession>A0ABP4XHK2</accession>
<evidence type="ECO:0000256" key="7">
    <source>
        <dbReference type="SAM" id="SignalP"/>
    </source>
</evidence>
<sequence>MKKSIANGMGLALALTGLIALPAAAAEGPGPAGADGKGGIAALVGPVAPVPAETPHRGTPDPKVKRAQQIMAKFGIPGGPVDGYSGAQTVQGLCAFRRMTGQTPTRGGLDHQIYLKLVEFDAKYSSIGQFPASSFQGKVTYVHVQMTCQTAFYVKDKTYQRVLRVSTGMRGHDTPSGYYNLGSTLKGWWCSTLYPESCRKQTTGEFAYLRNFGNMYNSRQVIGAIYLHGSTSVPTYPASHGCIRVSVTDADWMYHKVANMPIFITGKYV</sequence>
<dbReference type="InterPro" id="IPR038063">
    <property type="entry name" value="Transpep_catalytic_dom"/>
</dbReference>
<comment type="pathway">
    <text evidence="1 6">Cell wall biogenesis; peptidoglycan biosynthesis.</text>
</comment>
<keyword evidence="7" id="KW-0732">Signal</keyword>
<dbReference type="InterPro" id="IPR005490">
    <property type="entry name" value="LD_TPept_cat_dom"/>
</dbReference>
<dbReference type="CDD" id="cd16913">
    <property type="entry name" value="YkuD_like"/>
    <property type="match status" value="1"/>
</dbReference>
<evidence type="ECO:0000256" key="4">
    <source>
        <dbReference type="ARBA" id="ARBA00022984"/>
    </source>
</evidence>
<evidence type="ECO:0000256" key="6">
    <source>
        <dbReference type="PROSITE-ProRule" id="PRU01373"/>
    </source>
</evidence>
<feature type="domain" description="L,D-TPase catalytic" evidence="8">
    <location>
        <begin position="140"/>
        <end position="265"/>
    </location>
</feature>
<proteinExistence type="predicted"/>
<dbReference type="Proteomes" id="UP001499938">
    <property type="component" value="Unassembled WGS sequence"/>
</dbReference>
<comment type="caution">
    <text evidence="9">The sequence shown here is derived from an EMBL/GenBank/DDBJ whole genome shotgun (WGS) entry which is preliminary data.</text>
</comment>
<keyword evidence="10" id="KW-1185">Reference proteome</keyword>
<feature type="signal peptide" evidence="7">
    <location>
        <begin position="1"/>
        <end position="25"/>
    </location>
</feature>
<keyword evidence="5 6" id="KW-0961">Cell wall biogenesis/degradation</keyword>
<evidence type="ECO:0000256" key="3">
    <source>
        <dbReference type="ARBA" id="ARBA00022960"/>
    </source>
</evidence>
<dbReference type="InterPro" id="IPR050979">
    <property type="entry name" value="LD-transpeptidase"/>
</dbReference>
<keyword evidence="3 6" id="KW-0133">Cell shape</keyword>
<dbReference type="PANTHER" id="PTHR30582">
    <property type="entry name" value="L,D-TRANSPEPTIDASE"/>
    <property type="match status" value="1"/>
</dbReference>
<evidence type="ECO:0000256" key="5">
    <source>
        <dbReference type="ARBA" id="ARBA00023316"/>
    </source>
</evidence>
<dbReference type="Pfam" id="PF03734">
    <property type="entry name" value="YkuD"/>
    <property type="match status" value="1"/>
</dbReference>
<dbReference type="Gene3D" id="1.10.101.10">
    <property type="entry name" value="PGBD-like superfamily/PGBD"/>
    <property type="match status" value="1"/>
</dbReference>
<reference evidence="10" key="1">
    <citation type="journal article" date="2019" name="Int. J. Syst. Evol. Microbiol.">
        <title>The Global Catalogue of Microorganisms (GCM) 10K type strain sequencing project: providing services to taxonomists for standard genome sequencing and annotation.</title>
        <authorList>
            <consortium name="The Broad Institute Genomics Platform"/>
            <consortium name="The Broad Institute Genome Sequencing Center for Infectious Disease"/>
            <person name="Wu L."/>
            <person name="Ma J."/>
        </authorList>
    </citation>
    <scope>NUCLEOTIDE SEQUENCE [LARGE SCALE GENOMIC DNA]</scope>
    <source>
        <strain evidence="10">JCM 15592</strain>
    </source>
</reference>
<feature type="active site" description="Nucleophile" evidence="6">
    <location>
        <position position="242"/>
    </location>
</feature>
<dbReference type="Gene3D" id="2.40.440.10">
    <property type="entry name" value="L,D-transpeptidase catalytic domain-like"/>
    <property type="match status" value="1"/>
</dbReference>
<dbReference type="SUPFAM" id="SSF141523">
    <property type="entry name" value="L,D-transpeptidase catalytic domain-like"/>
    <property type="match status" value="1"/>
</dbReference>
<protein>
    <submittedName>
        <fullName evidence="9">L,D-transpeptidase family protein</fullName>
    </submittedName>
</protein>
<dbReference type="PANTHER" id="PTHR30582:SF2">
    <property type="entry name" value="L,D-TRANSPEPTIDASE YCIB-RELATED"/>
    <property type="match status" value="1"/>
</dbReference>
<dbReference type="InterPro" id="IPR036366">
    <property type="entry name" value="PGBDSf"/>
</dbReference>
<evidence type="ECO:0000256" key="1">
    <source>
        <dbReference type="ARBA" id="ARBA00004752"/>
    </source>
</evidence>
<dbReference type="SUPFAM" id="SSF47090">
    <property type="entry name" value="PGBD-like"/>
    <property type="match status" value="1"/>
</dbReference>
<evidence type="ECO:0000259" key="8">
    <source>
        <dbReference type="PROSITE" id="PS52029"/>
    </source>
</evidence>
<evidence type="ECO:0000313" key="10">
    <source>
        <dbReference type="Proteomes" id="UP001499938"/>
    </source>
</evidence>
<dbReference type="RefSeq" id="WP_344079464.1">
    <property type="nucleotide sequence ID" value="NZ_BAAAPO010000001.1"/>
</dbReference>
<evidence type="ECO:0000256" key="2">
    <source>
        <dbReference type="ARBA" id="ARBA00022679"/>
    </source>
</evidence>
<evidence type="ECO:0000313" key="9">
    <source>
        <dbReference type="EMBL" id="GAA1778562.1"/>
    </source>
</evidence>
<feature type="chain" id="PRO_5045313008" evidence="7">
    <location>
        <begin position="26"/>
        <end position="269"/>
    </location>
</feature>
<name>A0ABP4XHK2_9MICO</name>
<dbReference type="PROSITE" id="PS52029">
    <property type="entry name" value="LD_TPASE"/>
    <property type="match status" value="1"/>
</dbReference>
<keyword evidence="2" id="KW-0808">Transferase</keyword>
<feature type="active site" description="Proton donor/acceptor" evidence="6">
    <location>
        <position position="228"/>
    </location>
</feature>
<dbReference type="InterPro" id="IPR036365">
    <property type="entry name" value="PGBD-like_sf"/>
</dbReference>